<dbReference type="InterPro" id="IPR006059">
    <property type="entry name" value="SBP"/>
</dbReference>
<proteinExistence type="inferred from homology"/>
<dbReference type="Gene3D" id="3.40.190.10">
    <property type="entry name" value="Periplasmic binding protein-like II"/>
    <property type="match status" value="2"/>
</dbReference>
<reference evidence="5 6" key="1">
    <citation type="submission" date="2016-10" db="EMBL/GenBank/DDBJ databases">
        <authorList>
            <person name="de Groot N.N."/>
        </authorList>
    </citation>
    <scope>NUCLEOTIDE SEQUENCE [LARGE SCALE GENOMIC DNA]</scope>
    <source>
        <strain evidence="5 6">DSM 44149</strain>
    </source>
</reference>
<accession>A0A1H0AU87</accession>
<dbReference type="PANTHER" id="PTHR30061">
    <property type="entry name" value="MALTOSE-BINDING PERIPLASMIC PROTEIN"/>
    <property type="match status" value="1"/>
</dbReference>
<dbReference type="STRING" id="211114.SAMN04489726_6265"/>
<protein>
    <submittedName>
        <fullName evidence="5">Carbohydrate ABC transporter substrate-binding protein, CUT1 family</fullName>
    </submittedName>
</protein>
<dbReference type="SUPFAM" id="SSF53850">
    <property type="entry name" value="Periplasmic binding protein-like II"/>
    <property type="match status" value="1"/>
</dbReference>
<evidence type="ECO:0000313" key="5">
    <source>
        <dbReference type="EMBL" id="SDN36686.1"/>
    </source>
</evidence>
<sequence length="408" mass="43179">MALFATGCGGGGGTSAGSGELTVWLMNGSAPTSLTDELHKEFESKHPGVKVKYEIQQWTGIQDKLTTALAGNQPPDVVELGNTQNPKFAKEGVLTDLTADVSELGGSQWLEGLKQSGAWQGKQYGVPFYAANRSVIYRKDLFDKAGITEPTSRAEWLEAIRKLKAANASDPEFQPLYLAGQNWYSLLSFIWDEGGDIARQEGEKFTATLETPQVRSALEFYKQLVEVSATKAPKDADEQKPEQAGIYGQGKVGMIIGLPWEVDTAAKTDPSIKSKSAAFPIPSKNPGTTAPVFQGGSNLAIPAGSKNAALAKDYLKLMTSAKYQSQLAKGGMVPGTSKDTGELEASPVGAAMAKGSRNGRAVPASPKWSTVEEGQNPLKDMLTAYLTGAKDATKATADAAAKLNGLLG</sequence>
<keyword evidence="6" id="KW-1185">Reference proteome</keyword>
<organism evidence="5 6">
    <name type="scientific">Allokutzneria albata</name>
    <name type="common">Kibdelosporangium albatum</name>
    <dbReference type="NCBI Taxonomy" id="211114"/>
    <lineage>
        <taxon>Bacteria</taxon>
        <taxon>Bacillati</taxon>
        <taxon>Actinomycetota</taxon>
        <taxon>Actinomycetes</taxon>
        <taxon>Pseudonocardiales</taxon>
        <taxon>Pseudonocardiaceae</taxon>
        <taxon>Allokutzneria</taxon>
    </lineage>
</organism>
<dbReference type="GO" id="GO:0042956">
    <property type="term" value="P:maltodextrin transmembrane transport"/>
    <property type="evidence" value="ECO:0007669"/>
    <property type="project" value="TreeGrafter"/>
</dbReference>
<evidence type="ECO:0000256" key="3">
    <source>
        <dbReference type="ARBA" id="ARBA00022729"/>
    </source>
</evidence>
<dbReference type="Pfam" id="PF01547">
    <property type="entry name" value="SBP_bac_1"/>
    <property type="match status" value="1"/>
</dbReference>
<evidence type="ECO:0000256" key="2">
    <source>
        <dbReference type="ARBA" id="ARBA00022448"/>
    </source>
</evidence>
<dbReference type="AlphaFoldDB" id="A0A1H0AU87"/>
<feature type="region of interest" description="Disordered" evidence="4">
    <location>
        <begin position="351"/>
        <end position="373"/>
    </location>
</feature>
<dbReference type="eggNOG" id="COG1653">
    <property type="taxonomic scope" value="Bacteria"/>
</dbReference>
<evidence type="ECO:0000256" key="1">
    <source>
        <dbReference type="ARBA" id="ARBA00008520"/>
    </source>
</evidence>
<keyword evidence="2" id="KW-0813">Transport</keyword>
<dbReference type="GO" id="GO:0015768">
    <property type="term" value="P:maltose transport"/>
    <property type="evidence" value="ECO:0007669"/>
    <property type="project" value="TreeGrafter"/>
</dbReference>
<comment type="similarity">
    <text evidence="1">Belongs to the bacterial solute-binding protein 1 family.</text>
</comment>
<keyword evidence="3" id="KW-0732">Signal</keyword>
<dbReference type="PANTHER" id="PTHR30061:SF50">
    <property type="entry name" value="MALTOSE_MALTODEXTRIN-BINDING PERIPLASMIC PROTEIN"/>
    <property type="match status" value="1"/>
</dbReference>
<evidence type="ECO:0000313" key="6">
    <source>
        <dbReference type="Proteomes" id="UP000183376"/>
    </source>
</evidence>
<dbReference type="Proteomes" id="UP000183376">
    <property type="component" value="Chromosome I"/>
</dbReference>
<dbReference type="GO" id="GO:0055052">
    <property type="term" value="C:ATP-binding cassette (ABC) transporter complex, substrate-binding subunit-containing"/>
    <property type="evidence" value="ECO:0007669"/>
    <property type="project" value="TreeGrafter"/>
</dbReference>
<dbReference type="EMBL" id="LT629701">
    <property type="protein sequence ID" value="SDN36686.1"/>
    <property type="molecule type" value="Genomic_DNA"/>
</dbReference>
<dbReference type="GO" id="GO:1901982">
    <property type="term" value="F:maltose binding"/>
    <property type="evidence" value="ECO:0007669"/>
    <property type="project" value="TreeGrafter"/>
</dbReference>
<evidence type="ECO:0000256" key="4">
    <source>
        <dbReference type="SAM" id="MobiDB-lite"/>
    </source>
</evidence>
<gene>
    <name evidence="5" type="ORF">SAMN04489726_6265</name>
</gene>
<name>A0A1H0AU87_ALLAB</name>